<gene>
    <name evidence="1" type="ORF">pVp-1_0041</name>
</gene>
<dbReference type="RefSeq" id="YP_007007864.1">
    <property type="nucleotide sequence ID" value="NC_019529.1"/>
</dbReference>
<dbReference type="KEGG" id="vg:14013307"/>
<proteinExistence type="predicted"/>
<dbReference type="GeneID" id="14013307"/>
<evidence type="ECO:0000313" key="2">
    <source>
        <dbReference type="Proteomes" id="UP000007520"/>
    </source>
</evidence>
<protein>
    <submittedName>
        <fullName evidence="1">Uncharacterized protein</fullName>
    </submittedName>
</protein>
<keyword evidence="2" id="KW-1185">Reference proteome</keyword>
<name>H6WXD2_9CAUD</name>
<evidence type="ECO:0000313" key="1">
    <source>
        <dbReference type="EMBL" id="AFB83898.1"/>
    </source>
</evidence>
<organism evidence="1 2">
    <name type="scientific">Vibrio phage pVp-1</name>
    <dbReference type="NCBI Taxonomy" id="1150989"/>
    <lineage>
        <taxon>Viruses</taxon>
        <taxon>Duplodnaviria</taxon>
        <taxon>Heunggongvirae</taxon>
        <taxon>Uroviricota</taxon>
        <taxon>Caudoviricetes</taxon>
        <taxon>Demerecviridae</taxon>
        <taxon>Ermolyevavirinae</taxon>
        <taxon>Vipunavirus</taxon>
        <taxon>Vipunavirus pVp1</taxon>
    </lineage>
</organism>
<reference evidence="1 2" key="1">
    <citation type="journal article" date="2012" name="J. Virol.">
        <title>Complete Genome Sequence of a Novel Marine Siphovirus, pVp-1, Infecting Vibrio parahaemolyticus.</title>
        <authorList>
            <person name="Kim J.H."/>
            <person name="Jun J.W."/>
            <person name="Choresca C.H."/>
            <person name="Shin S.P."/>
            <person name="Han J.E."/>
            <person name="Park S.C."/>
        </authorList>
    </citation>
    <scope>NUCLEOTIDE SEQUENCE [LARGE SCALE GENOMIC DNA]</scope>
</reference>
<accession>H6WXD2</accession>
<dbReference type="EMBL" id="JQ340389">
    <property type="protein sequence ID" value="AFB83898.1"/>
    <property type="molecule type" value="Genomic_DNA"/>
</dbReference>
<sequence>MDALKDKLIENPKLQCGVGLASATSEEIEEMCDWLAVRGIPYVHQTTHLKTGKPLPKNGLLIINIIGVKNAKNLH</sequence>
<dbReference type="Proteomes" id="UP000007520">
    <property type="component" value="Segment"/>
</dbReference>